<accession>G0WCT7</accession>
<reference evidence="4 5" key="1">
    <citation type="journal article" date="2011" name="Proc. Natl. Acad. Sci. U.S.A.">
        <title>Evolutionary erosion of yeast sex chromosomes by mating-type switching accidents.</title>
        <authorList>
            <person name="Gordon J.L."/>
            <person name="Armisen D."/>
            <person name="Proux-Wera E."/>
            <person name="Oheigeartaigh S.S."/>
            <person name="Byrne K.P."/>
            <person name="Wolfe K.H."/>
        </authorList>
    </citation>
    <scope>NUCLEOTIDE SEQUENCE [LARGE SCALE GENOMIC DNA]</scope>
    <source>
        <strain evidence="5">ATCC 10597 / BCRC 20456 / CBS 421 / NBRC 0211 / NRRL Y-12639</strain>
    </source>
</reference>
<name>G0WCT7_NAUDC</name>
<comment type="similarity">
    <text evidence="3">Belongs to the CTU2/NCS2 family.</text>
</comment>
<keyword evidence="2 3" id="KW-0819">tRNA processing</keyword>
<dbReference type="OrthoDB" id="25129at2759"/>
<dbReference type="HOGENOM" id="CLU_024534_1_0_1"/>
<evidence type="ECO:0000256" key="3">
    <source>
        <dbReference type="HAMAP-Rule" id="MF_03054"/>
    </source>
</evidence>
<dbReference type="Pfam" id="PF10288">
    <property type="entry name" value="CTU2"/>
    <property type="match status" value="1"/>
</dbReference>
<dbReference type="Gene3D" id="3.40.50.620">
    <property type="entry name" value="HUPs"/>
    <property type="match status" value="1"/>
</dbReference>
<dbReference type="InterPro" id="IPR014729">
    <property type="entry name" value="Rossmann-like_a/b/a_fold"/>
</dbReference>
<dbReference type="PANTHER" id="PTHR20882">
    <property type="entry name" value="CYTOPLASMIC TRNA 2-THIOLATION PROTEIN 2"/>
    <property type="match status" value="1"/>
</dbReference>
<dbReference type="GO" id="GO:0016783">
    <property type="term" value="F:sulfurtransferase activity"/>
    <property type="evidence" value="ECO:0007669"/>
    <property type="project" value="TreeGrafter"/>
</dbReference>
<dbReference type="PANTHER" id="PTHR20882:SF14">
    <property type="entry name" value="CYTOPLASMIC TRNA 2-THIOLATION PROTEIN 2"/>
    <property type="match status" value="1"/>
</dbReference>
<dbReference type="EMBL" id="HE580272">
    <property type="protein sequence ID" value="CCD25598.1"/>
    <property type="molecule type" value="Genomic_DNA"/>
</dbReference>
<dbReference type="KEGG" id="ndi:NDAI_0F02800"/>
<evidence type="ECO:0000313" key="4">
    <source>
        <dbReference type="EMBL" id="CCD25598.1"/>
    </source>
</evidence>
<dbReference type="RefSeq" id="XP_003670841.1">
    <property type="nucleotide sequence ID" value="XM_003670793.1"/>
</dbReference>
<evidence type="ECO:0000256" key="2">
    <source>
        <dbReference type="ARBA" id="ARBA00022694"/>
    </source>
</evidence>
<comment type="function">
    <text evidence="3">Plays a central role in 2-thiolation of mcm(5)S(2)U at tRNA wobble positions of tRNA(Lys), tRNA(Glu) and tRNA(Gln). May act by forming a heterodimer with NCS6 that ligates sulfur from thiocarboxylated URM1 onto the uridine of tRNAs at wobble position. Prior mcm(5) tRNA modification by the elongator complex is required for 2-thiolation. May also be involved in protein urmylation.</text>
</comment>
<dbReference type="GO" id="GO:0001403">
    <property type="term" value="P:invasive growth in response to glucose limitation"/>
    <property type="evidence" value="ECO:0007669"/>
    <property type="project" value="EnsemblFungi"/>
</dbReference>
<organism evidence="4 5">
    <name type="scientific">Naumovozyma dairenensis (strain ATCC 10597 / BCRC 20456 / CBS 421 / NBRC 0211 / NRRL Y-12639)</name>
    <name type="common">Saccharomyces dairenensis</name>
    <dbReference type="NCBI Taxonomy" id="1071378"/>
    <lineage>
        <taxon>Eukaryota</taxon>
        <taxon>Fungi</taxon>
        <taxon>Dikarya</taxon>
        <taxon>Ascomycota</taxon>
        <taxon>Saccharomycotina</taxon>
        <taxon>Saccharomycetes</taxon>
        <taxon>Saccharomycetales</taxon>
        <taxon>Saccharomycetaceae</taxon>
        <taxon>Naumovozyma</taxon>
    </lineage>
</organism>
<proteinExistence type="inferred from homology"/>
<dbReference type="GO" id="GO:0005829">
    <property type="term" value="C:cytosol"/>
    <property type="evidence" value="ECO:0007669"/>
    <property type="project" value="EnsemblFungi"/>
</dbReference>
<comment type="pathway">
    <text evidence="3">tRNA modification; 5-methoxycarbonylmethyl-2-thiouridine-tRNA biosynthesis.</text>
</comment>
<dbReference type="GeneID" id="11496936"/>
<comment type="subcellular location">
    <subcellularLocation>
        <location evidence="3">Cytoplasm</location>
    </subcellularLocation>
</comment>
<dbReference type="AlphaFoldDB" id="G0WCT7"/>
<dbReference type="GO" id="GO:0000049">
    <property type="term" value="F:tRNA binding"/>
    <property type="evidence" value="ECO:0007669"/>
    <property type="project" value="InterPro"/>
</dbReference>
<evidence type="ECO:0000313" key="5">
    <source>
        <dbReference type="Proteomes" id="UP000000689"/>
    </source>
</evidence>
<dbReference type="GO" id="GO:0002143">
    <property type="term" value="P:tRNA wobble position uridine thiolation"/>
    <property type="evidence" value="ECO:0007669"/>
    <property type="project" value="EnsemblFungi"/>
</dbReference>
<dbReference type="eggNOG" id="KOG2594">
    <property type="taxonomic scope" value="Eukaryota"/>
</dbReference>
<dbReference type="UniPathway" id="UPA00988"/>
<protein>
    <recommendedName>
        <fullName evidence="3">Cytoplasmic tRNA 2-thiolation protein 2</fullName>
    </recommendedName>
</protein>
<dbReference type="SUPFAM" id="SSF52402">
    <property type="entry name" value="Adenine nucleotide alpha hydrolases-like"/>
    <property type="match status" value="1"/>
</dbReference>
<gene>
    <name evidence="4" type="primary">NDAI0F02800</name>
    <name evidence="3" type="synonym">CTU2</name>
    <name evidence="3" type="synonym">NCS2</name>
    <name evidence="4" type="ordered locus">NDAI_0F02800</name>
</gene>
<dbReference type="OMA" id="KQRKQMM"/>
<keyword evidence="5" id="KW-1185">Reference proteome</keyword>
<dbReference type="GO" id="GO:0032447">
    <property type="term" value="P:protein urmylation"/>
    <property type="evidence" value="ECO:0007669"/>
    <property type="project" value="UniProtKB-UniRule"/>
</dbReference>
<dbReference type="GO" id="GO:0016779">
    <property type="term" value="F:nucleotidyltransferase activity"/>
    <property type="evidence" value="ECO:0007669"/>
    <property type="project" value="UniProtKB-UniRule"/>
</dbReference>
<keyword evidence="1 3" id="KW-0963">Cytoplasm</keyword>
<dbReference type="STRING" id="1071378.G0WCT7"/>
<dbReference type="HAMAP" id="MF_03054">
    <property type="entry name" value="CTU2"/>
    <property type="match status" value="1"/>
</dbReference>
<evidence type="ECO:0000256" key="1">
    <source>
        <dbReference type="ARBA" id="ARBA00022490"/>
    </source>
</evidence>
<dbReference type="InterPro" id="IPR019407">
    <property type="entry name" value="CTU2"/>
</dbReference>
<dbReference type="Proteomes" id="UP000000689">
    <property type="component" value="Chromosome 6"/>
</dbReference>
<sequence>MTEMDICQRCRTNETTVISRKEKFCTSCFTKFIVLKQRKQMMSSDYYRDIFKILYKDKIRSAEEAHIQNLNSRILVPLSLGSSSLVLLDILNKTLDEQLVQHRGITGFRVDVLVCYSKTRDDIEEINSKIAKLKSERYASNKDRITFHVVSLDSFFENCNNELRKIILHNQTFSSMAIDIKNDQDHSYGIDELLKACPNRSTQIDLLTFITRHVVKKFAYQHEFKAILWGHSMTKLADEIISLVVKGRGEQIATSLDTKSFDFIYGGDKFKNLYPLKDVLLAEVDAYCELHGLSQYLVNYETKDTLLVKKKDITGKMKNKNIKLVRNMTINELARKYFDDIEGDYSNVIATVLRTGDKLAEPETQADATTTAASADDKCSLCLGKLHSNASNWLRSIAVIEGFPIANAEEQELYDRWSQSEIGIEMAEYMKLKDDIWTHGEDILLCYGCIITMNGIKMKNVTWPKFNDKELNDTLNEYVLSDAEGEEGEPVSAEL</sequence>
<dbReference type="GO" id="GO:0007124">
    <property type="term" value="P:pseudohyphal growth"/>
    <property type="evidence" value="ECO:0007669"/>
    <property type="project" value="EnsemblFungi"/>
</dbReference>